<proteinExistence type="predicted"/>
<gene>
    <name evidence="1" type="ORF">U0042_24860</name>
</gene>
<evidence type="ECO:0000313" key="2">
    <source>
        <dbReference type="Proteomes" id="UP001325479"/>
    </source>
</evidence>
<organism evidence="1 2">
    <name type="scientific">Paraburkholderia kururiensis</name>
    <dbReference type="NCBI Taxonomy" id="984307"/>
    <lineage>
        <taxon>Bacteria</taxon>
        <taxon>Pseudomonadati</taxon>
        <taxon>Pseudomonadota</taxon>
        <taxon>Betaproteobacteria</taxon>
        <taxon>Burkholderiales</taxon>
        <taxon>Burkholderiaceae</taxon>
        <taxon>Paraburkholderia</taxon>
    </lineage>
</organism>
<evidence type="ECO:0000313" key="1">
    <source>
        <dbReference type="EMBL" id="WQD77256.1"/>
    </source>
</evidence>
<name>A0ABZ0WIV5_9BURK</name>
<keyword evidence="2" id="KW-1185">Reference proteome</keyword>
<reference evidence="1 2" key="1">
    <citation type="submission" date="2023-12" db="EMBL/GenBank/DDBJ databases">
        <title>Genome sequencing and assembly of bacterial species from a model synthetic community.</title>
        <authorList>
            <person name="Hogle S.L."/>
        </authorList>
    </citation>
    <scope>NUCLEOTIDE SEQUENCE [LARGE SCALE GENOMIC DNA]</scope>
    <source>
        <strain evidence="1 2">HAMBI 2494</strain>
    </source>
</reference>
<dbReference type="RefSeq" id="WP_114814778.1">
    <property type="nucleotide sequence ID" value="NZ_CP139965.1"/>
</dbReference>
<protein>
    <submittedName>
        <fullName evidence="1">Uncharacterized protein</fullName>
    </submittedName>
</protein>
<dbReference type="EMBL" id="CP139965">
    <property type="protein sequence ID" value="WQD77256.1"/>
    <property type="molecule type" value="Genomic_DNA"/>
</dbReference>
<sequence length="104" mass="11457">MNDSFLLPVALRGHERGPVDANRQDEAQFLGKQVELIRLLLHRAHSLRGFGRETPAADLFVACIVNLLEALELNSPDEAGIGIARLQQIIDLIFTDGPWRTASG</sequence>
<accession>A0ABZ0WIV5</accession>
<dbReference type="Proteomes" id="UP001325479">
    <property type="component" value="Chromosome"/>
</dbReference>